<dbReference type="Proteomes" id="UP000290289">
    <property type="component" value="Chromosome 4"/>
</dbReference>
<comment type="caution">
    <text evidence="1">The sequence shown here is derived from an EMBL/GenBank/DDBJ whole genome shotgun (WGS) entry which is preliminary data.</text>
</comment>
<dbReference type="EMBL" id="RDQH01000330">
    <property type="protein sequence ID" value="RXI01627.1"/>
    <property type="molecule type" value="Genomic_DNA"/>
</dbReference>
<proteinExistence type="predicted"/>
<keyword evidence="2" id="KW-1185">Reference proteome</keyword>
<evidence type="ECO:0000313" key="1">
    <source>
        <dbReference type="EMBL" id="RXI01627.1"/>
    </source>
</evidence>
<accession>A0A498K2K8</accession>
<protein>
    <submittedName>
        <fullName evidence="1">Uncharacterized protein</fullName>
    </submittedName>
</protein>
<reference evidence="1 2" key="1">
    <citation type="submission" date="2018-10" db="EMBL/GenBank/DDBJ databases">
        <title>A high-quality apple genome assembly.</title>
        <authorList>
            <person name="Hu J."/>
        </authorList>
    </citation>
    <scope>NUCLEOTIDE SEQUENCE [LARGE SCALE GENOMIC DNA]</scope>
    <source>
        <strain evidence="2">cv. HFTH1</strain>
        <tissue evidence="1">Young leaf</tissue>
    </source>
</reference>
<dbReference type="AlphaFoldDB" id="A0A498K2K8"/>
<organism evidence="1 2">
    <name type="scientific">Malus domestica</name>
    <name type="common">Apple</name>
    <name type="synonym">Pyrus malus</name>
    <dbReference type="NCBI Taxonomy" id="3750"/>
    <lineage>
        <taxon>Eukaryota</taxon>
        <taxon>Viridiplantae</taxon>
        <taxon>Streptophyta</taxon>
        <taxon>Embryophyta</taxon>
        <taxon>Tracheophyta</taxon>
        <taxon>Spermatophyta</taxon>
        <taxon>Magnoliopsida</taxon>
        <taxon>eudicotyledons</taxon>
        <taxon>Gunneridae</taxon>
        <taxon>Pentapetalae</taxon>
        <taxon>rosids</taxon>
        <taxon>fabids</taxon>
        <taxon>Rosales</taxon>
        <taxon>Rosaceae</taxon>
        <taxon>Amygdaloideae</taxon>
        <taxon>Maleae</taxon>
        <taxon>Malus</taxon>
    </lineage>
</organism>
<sequence length="125" mass="14659">MYAFRYHLICRRDGTVREQRCSRMETMRKKKETEMRTKRGTERLVPLCFVPHLVRLKRVERAVPRDEFWVNFRSASPPETIRSTSVEHKIIISPSPSSSSLFPSEGIFAPSPFHPVIFRPVPFVN</sequence>
<gene>
    <name evidence="1" type="ORF">DVH24_014976</name>
</gene>
<name>A0A498K2K8_MALDO</name>
<evidence type="ECO:0000313" key="2">
    <source>
        <dbReference type="Proteomes" id="UP000290289"/>
    </source>
</evidence>